<dbReference type="EMBL" id="JAUEPS010000007">
    <property type="protein sequence ID" value="KAK0463726.1"/>
    <property type="molecule type" value="Genomic_DNA"/>
</dbReference>
<proteinExistence type="predicted"/>
<keyword evidence="2" id="KW-1185">Reference proteome</keyword>
<dbReference type="AlphaFoldDB" id="A0AA39NDM9"/>
<dbReference type="InterPro" id="IPR036397">
    <property type="entry name" value="RNaseH_sf"/>
</dbReference>
<gene>
    <name evidence="1" type="ORF">EV420DRAFT_1303501</name>
</gene>
<protein>
    <submittedName>
        <fullName evidence="1">Ribonuclease H-like protein</fullName>
    </submittedName>
</protein>
<evidence type="ECO:0000313" key="1">
    <source>
        <dbReference type="EMBL" id="KAK0463726.1"/>
    </source>
</evidence>
<comment type="caution">
    <text evidence="1">The sequence shown here is derived from an EMBL/GenBank/DDBJ whole genome shotgun (WGS) entry which is preliminary data.</text>
</comment>
<dbReference type="RefSeq" id="XP_060335036.1">
    <property type="nucleotide sequence ID" value="XM_060468436.1"/>
</dbReference>
<dbReference type="Gene3D" id="3.30.420.10">
    <property type="entry name" value="Ribonuclease H-like superfamily/Ribonuclease H"/>
    <property type="match status" value="1"/>
</dbReference>
<accession>A0AA39NDM9</accession>
<name>A0AA39NDM9_ARMTA</name>
<dbReference type="GeneID" id="85351984"/>
<reference evidence="1" key="1">
    <citation type="submission" date="2023-06" db="EMBL/GenBank/DDBJ databases">
        <authorList>
            <consortium name="Lawrence Berkeley National Laboratory"/>
            <person name="Ahrendt S."/>
            <person name="Sahu N."/>
            <person name="Indic B."/>
            <person name="Wong-Bajracharya J."/>
            <person name="Merenyi Z."/>
            <person name="Ke H.-M."/>
            <person name="Monk M."/>
            <person name="Kocsube S."/>
            <person name="Drula E."/>
            <person name="Lipzen A."/>
            <person name="Balint B."/>
            <person name="Henrissat B."/>
            <person name="Andreopoulos B."/>
            <person name="Martin F.M."/>
            <person name="Harder C.B."/>
            <person name="Rigling D."/>
            <person name="Ford K.L."/>
            <person name="Foster G.D."/>
            <person name="Pangilinan J."/>
            <person name="Papanicolaou A."/>
            <person name="Barry K."/>
            <person name="LaButti K."/>
            <person name="Viragh M."/>
            <person name="Koriabine M."/>
            <person name="Yan M."/>
            <person name="Riley R."/>
            <person name="Champramary S."/>
            <person name="Plett K.L."/>
            <person name="Tsai I.J."/>
            <person name="Slot J."/>
            <person name="Sipos G."/>
            <person name="Plett J."/>
            <person name="Nagy L.G."/>
            <person name="Grigoriev I.V."/>
        </authorList>
    </citation>
    <scope>NUCLEOTIDE SEQUENCE</scope>
    <source>
        <strain evidence="1">CCBAS 213</strain>
    </source>
</reference>
<sequence>MSNFNRSWHGDDRNMSIRLPDSEKTKYAGELRAVLARMCIEDTSTQIVMKTSSKSLIQALCSRLRSWEDRGWIGVTNSDLLRAVAARLRLQGSRIVFHMSENSVDMVGAKRASELALAGAQKDIIDEIDYVFPKRFTVSGAKLNAVSQATLSAGIRLRKKRVTRQTTEANLDITRWAAKVLGGVLPTDEKIWRSMRKKSISRNIREFLWKTMHGAFKIGKYWENIPGYEERSTCPKCGVAETMEHILTECAIPGQLIVWSLAEELWRKKNATWPGISLGKVLACGLSCFSNDKGKIVAERSRLYEIIVSESAHLIWKFRCERRIQRGDDSPGDWHSPREIRNRWVQALNNRLAQDCMATDVARFGNKALRRDLVLRTWNGVLLQNDALPNDWVGNTEVLVGIEPVRKRPRGRLR</sequence>
<organism evidence="1 2">
    <name type="scientific">Armillaria tabescens</name>
    <name type="common">Ringless honey mushroom</name>
    <name type="synonym">Agaricus tabescens</name>
    <dbReference type="NCBI Taxonomy" id="1929756"/>
    <lineage>
        <taxon>Eukaryota</taxon>
        <taxon>Fungi</taxon>
        <taxon>Dikarya</taxon>
        <taxon>Basidiomycota</taxon>
        <taxon>Agaricomycotina</taxon>
        <taxon>Agaricomycetes</taxon>
        <taxon>Agaricomycetidae</taxon>
        <taxon>Agaricales</taxon>
        <taxon>Marasmiineae</taxon>
        <taxon>Physalacriaceae</taxon>
        <taxon>Desarmillaria</taxon>
    </lineage>
</organism>
<dbReference type="Proteomes" id="UP001175211">
    <property type="component" value="Unassembled WGS sequence"/>
</dbReference>
<dbReference type="GO" id="GO:0003676">
    <property type="term" value="F:nucleic acid binding"/>
    <property type="evidence" value="ECO:0007669"/>
    <property type="project" value="InterPro"/>
</dbReference>
<evidence type="ECO:0000313" key="2">
    <source>
        <dbReference type="Proteomes" id="UP001175211"/>
    </source>
</evidence>